<feature type="signal peptide" evidence="3">
    <location>
        <begin position="1"/>
        <end position="19"/>
    </location>
</feature>
<evidence type="ECO:0000256" key="3">
    <source>
        <dbReference type="SAM" id="SignalP"/>
    </source>
</evidence>
<dbReference type="Gene3D" id="3.40.50.2300">
    <property type="match status" value="2"/>
</dbReference>
<dbReference type="GO" id="GO:0030246">
    <property type="term" value="F:carbohydrate binding"/>
    <property type="evidence" value="ECO:0007669"/>
    <property type="project" value="TreeGrafter"/>
</dbReference>
<comment type="subcellular location">
    <subcellularLocation>
        <location evidence="1">Cell envelope</location>
    </subcellularLocation>
</comment>
<dbReference type="GO" id="GO:0030288">
    <property type="term" value="C:outer membrane-bounded periplasmic space"/>
    <property type="evidence" value="ECO:0007669"/>
    <property type="project" value="TreeGrafter"/>
</dbReference>
<dbReference type="Pfam" id="PF13407">
    <property type="entry name" value="Peripla_BP_4"/>
    <property type="match status" value="1"/>
</dbReference>
<reference evidence="5 6" key="1">
    <citation type="submission" date="2013-08" db="EMBL/GenBank/DDBJ databases">
        <title>Intrasporangium oryzae NRRL B-24470.</title>
        <authorList>
            <person name="Liu H."/>
            <person name="Wang G."/>
        </authorList>
    </citation>
    <scope>NUCLEOTIDE SEQUENCE [LARGE SCALE GENOMIC DNA]</scope>
    <source>
        <strain evidence="5 6">NRRL B-24470</strain>
    </source>
</reference>
<evidence type="ECO:0000313" key="5">
    <source>
        <dbReference type="EMBL" id="EWT00339.1"/>
    </source>
</evidence>
<dbReference type="eggNOG" id="COG4213">
    <property type="taxonomic scope" value="Bacteria"/>
</dbReference>
<dbReference type="PATRIC" id="fig|1386089.3.peg.3440"/>
<evidence type="ECO:0000313" key="6">
    <source>
        <dbReference type="Proteomes" id="UP000019489"/>
    </source>
</evidence>
<dbReference type="InterPro" id="IPR025997">
    <property type="entry name" value="SBP_2_dom"/>
</dbReference>
<dbReference type="RefSeq" id="WP_034808599.1">
    <property type="nucleotide sequence ID" value="NZ_AWSA01000046.1"/>
</dbReference>
<accession>W9G8Z0</accession>
<keyword evidence="6" id="KW-1185">Reference proteome</keyword>
<dbReference type="AlphaFoldDB" id="W9G8Z0"/>
<feature type="domain" description="Periplasmic binding protein" evidence="4">
    <location>
        <begin position="48"/>
        <end position="319"/>
    </location>
</feature>
<dbReference type="InterPro" id="IPR028082">
    <property type="entry name" value="Peripla_BP_I"/>
</dbReference>
<protein>
    <submittedName>
        <fullName evidence="5">Sugar ABC transporter substrate-binding protein</fullName>
    </submittedName>
</protein>
<dbReference type="InterPro" id="IPR050555">
    <property type="entry name" value="Bact_Solute-Bind_Prot2"/>
</dbReference>
<dbReference type="Proteomes" id="UP000019489">
    <property type="component" value="Unassembled WGS sequence"/>
</dbReference>
<evidence type="ECO:0000256" key="2">
    <source>
        <dbReference type="ARBA" id="ARBA00022729"/>
    </source>
</evidence>
<keyword evidence="2 3" id="KW-0732">Signal</keyword>
<dbReference type="PANTHER" id="PTHR30036">
    <property type="entry name" value="D-XYLOSE-BINDING PERIPLASMIC PROTEIN"/>
    <property type="match status" value="1"/>
</dbReference>
<dbReference type="OrthoDB" id="9773673at2"/>
<dbReference type="PROSITE" id="PS51257">
    <property type="entry name" value="PROKAR_LIPOPROTEIN"/>
    <property type="match status" value="1"/>
</dbReference>
<dbReference type="EMBL" id="AWSA01000046">
    <property type="protein sequence ID" value="EWT00339.1"/>
    <property type="molecule type" value="Genomic_DNA"/>
</dbReference>
<sequence length="366" mass="38239">MRTFTKVLGVTTVAALALAGCGRSNDTGSTPSASGSAAASGFPADALIGVALPQKTSENWVLAEGLFKDGLAAAGFKSDVQFANGGVSEQQNQIQAMVTKGAKVIVVGAIDGSQLGTQLKAAKDAGATVIAYDRLVKNTDAVDYYVAYDNFKVGELQGQALLDGMAKKKANGPYNIELFAGSPDDANAQVFFDGAMKILKPKIDDGTLKVVSGQKDFNQVVTQGWKAENAQKRMDTLLAAHYTSAPLDGVLSPNDTLARAIITSVKAAGKPIPIVTGQDSEVESVKSIMAGEQYSTINKDTRNLVKETIAMVTALQKGQTPTVNDTKSYNNGVKVVPANLLPPVIVTKENAAEAYANDPNLAPLTK</sequence>
<dbReference type="SUPFAM" id="SSF53822">
    <property type="entry name" value="Periplasmic binding protein-like I"/>
    <property type="match status" value="1"/>
</dbReference>
<feature type="chain" id="PRO_5039394843" evidence="3">
    <location>
        <begin position="20"/>
        <end position="366"/>
    </location>
</feature>
<name>W9G8Z0_9MICO</name>
<dbReference type="STRING" id="1386089.N865_16220"/>
<organism evidence="5 6">
    <name type="scientific">Intrasporangium oryzae NRRL B-24470</name>
    <dbReference type="NCBI Taxonomy" id="1386089"/>
    <lineage>
        <taxon>Bacteria</taxon>
        <taxon>Bacillati</taxon>
        <taxon>Actinomycetota</taxon>
        <taxon>Actinomycetes</taxon>
        <taxon>Micrococcales</taxon>
        <taxon>Intrasporangiaceae</taxon>
        <taxon>Intrasporangium</taxon>
    </lineage>
</organism>
<evidence type="ECO:0000259" key="4">
    <source>
        <dbReference type="Pfam" id="PF13407"/>
    </source>
</evidence>
<gene>
    <name evidence="5" type="ORF">N865_16220</name>
</gene>
<dbReference type="CDD" id="cd19994">
    <property type="entry name" value="PBP1_ChvE"/>
    <property type="match status" value="1"/>
</dbReference>
<dbReference type="PANTHER" id="PTHR30036:SF1">
    <property type="entry name" value="D-XYLOSE-BINDING PERIPLASMIC PROTEIN"/>
    <property type="match status" value="1"/>
</dbReference>
<comment type="caution">
    <text evidence="5">The sequence shown here is derived from an EMBL/GenBank/DDBJ whole genome shotgun (WGS) entry which is preliminary data.</text>
</comment>
<proteinExistence type="predicted"/>
<evidence type="ECO:0000256" key="1">
    <source>
        <dbReference type="ARBA" id="ARBA00004196"/>
    </source>
</evidence>